<comment type="caution">
    <text evidence="1">The sequence shown here is derived from an EMBL/GenBank/DDBJ whole genome shotgun (WGS) entry which is preliminary data.</text>
</comment>
<protein>
    <submittedName>
        <fullName evidence="1">Uncharacterized protein</fullName>
    </submittedName>
</protein>
<dbReference type="HOGENOM" id="CLU_2537361_0_0_9"/>
<gene>
    <name evidence="1" type="ORF">OMQ_02365</name>
</gene>
<dbReference type="EMBL" id="AHYT01000012">
    <property type="protein sequence ID" value="EOT25895.1"/>
    <property type="molecule type" value="Genomic_DNA"/>
</dbReference>
<keyword evidence="2" id="KW-1185">Reference proteome</keyword>
<evidence type="ECO:0000313" key="2">
    <source>
        <dbReference type="Proteomes" id="UP000014136"/>
    </source>
</evidence>
<evidence type="ECO:0000313" key="1">
    <source>
        <dbReference type="EMBL" id="EOT25895.1"/>
    </source>
</evidence>
<organism evidence="1 2">
    <name type="scientific">Enterococcus saccharolyticus subsp. saccharolyticus ATCC 43076</name>
    <dbReference type="NCBI Taxonomy" id="1139996"/>
    <lineage>
        <taxon>Bacteria</taxon>
        <taxon>Bacillati</taxon>
        <taxon>Bacillota</taxon>
        <taxon>Bacilli</taxon>
        <taxon>Lactobacillales</taxon>
        <taxon>Enterococcaceae</taxon>
        <taxon>Enterococcus</taxon>
    </lineage>
</organism>
<proteinExistence type="predicted"/>
<dbReference type="RefSeq" id="WP_016176118.1">
    <property type="nucleotide sequence ID" value="NZ_KE136523.1"/>
</dbReference>
<dbReference type="AlphaFoldDB" id="S0NMM0"/>
<name>S0NMM0_9ENTE</name>
<dbReference type="Proteomes" id="UP000014136">
    <property type="component" value="Unassembled WGS sequence"/>
</dbReference>
<accession>S0NMM0</accession>
<sequence length="83" mass="9185">MMQDGAKRLIAGEIGIRDTFFDTLQITAEEVQQTPIATVPQAYVAHRFCFRGVCQSLTVCVVVSRNWFSIAFRITASGVSTLD</sequence>
<reference evidence="1 2" key="1">
    <citation type="submission" date="2013-03" db="EMBL/GenBank/DDBJ databases">
        <title>The Genome Sequence of Enterococcus saccharolyticus ATCC_43076 (Illumina only assembly).</title>
        <authorList>
            <consortium name="The Broad Institute Genomics Platform"/>
            <consortium name="The Broad Institute Genome Sequencing Center for Infectious Disease"/>
            <person name="Earl A."/>
            <person name="Russ C."/>
            <person name="Gilmore M."/>
            <person name="Surin D."/>
            <person name="Walker B."/>
            <person name="Young S."/>
            <person name="Zeng Q."/>
            <person name="Gargeya S."/>
            <person name="Fitzgerald M."/>
            <person name="Haas B."/>
            <person name="Abouelleil A."/>
            <person name="Allen A.W."/>
            <person name="Alvarado L."/>
            <person name="Arachchi H.M."/>
            <person name="Berlin A.M."/>
            <person name="Chapman S.B."/>
            <person name="Gainer-Dewar J."/>
            <person name="Goldberg J."/>
            <person name="Griggs A."/>
            <person name="Gujja S."/>
            <person name="Hansen M."/>
            <person name="Howarth C."/>
            <person name="Imamovic A."/>
            <person name="Ireland A."/>
            <person name="Larimer J."/>
            <person name="McCowan C."/>
            <person name="Murphy C."/>
            <person name="Pearson M."/>
            <person name="Poon T.W."/>
            <person name="Priest M."/>
            <person name="Roberts A."/>
            <person name="Saif S."/>
            <person name="Shea T."/>
            <person name="Sisk P."/>
            <person name="Sykes S."/>
            <person name="Wortman J."/>
            <person name="Nusbaum C."/>
            <person name="Birren B."/>
        </authorList>
    </citation>
    <scope>NUCLEOTIDE SEQUENCE [LARGE SCALE GENOMIC DNA]</scope>
    <source>
        <strain evidence="1 2">ATCC 43076</strain>
    </source>
</reference>